<evidence type="ECO:0000256" key="1">
    <source>
        <dbReference type="SAM" id="Phobius"/>
    </source>
</evidence>
<dbReference type="RefSeq" id="WP_202991887.1">
    <property type="nucleotide sequence ID" value="NZ_JAENHO010000004.1"/>
</dbReference>
<name>A0ABS1VPC3_9ACTN</name>
<feature type="transmembrane region" description="Helical" evidence="1">
    <location>
        <begin position="15"/>
        <end position="36"/>
    </location>
</feature>
<keyword evidence="1" id="KW-0472">Membrane</keyword>
<dbReference type="EMBL" id="JAENHO010000004">
    <property type="protein sequence ID" value="MBL7255361.1"/>
    <property type="molecule type" value="Genomic_DNA"/>
</dbReference>
<organism evidence="2 3">
    <name type="scientific">Paractinoplanes lichenicola</name>
    <dbReference type="NCBI Taxonomy" id="2802976"/>
    <lineage>
        <taxon>Bacteria</taxon>
        <taxon>Bacillati</taxon>
        <taxon>Actinomycetota</taxon>
        <taxon>Actinomycetes</taxon>
        <taxon>Micromonosporales</taxon>
        <taxon>Micromonosporaceae</taxon>
        <taxon>Paractinoplanes</taxon>
    </lineage>
</organism>
<proteinExistence type="predicted"/>
<protein>
    <recommendedName>
        <fullName evidence="4">DUF4760 domain-containing protein</fullName>
    </recommendedName>
</protein>
<sequence>MVAAAPGAAATPASVTVLVAVITSGVVAALITTVSGNMRANASLRRDRYAEAVRYLVAWGEYPYRIRRRTDDEPATRAALAERGHTLQEERAQIAGWIATDSRALVTVFDGCVRDISALVAPACVEAWSAPPVTTAAGMVLKDFGPREVGAIATRFQLATRYRFGVRRLMWSSWVLRRIGRG</sequence>
<keyword evidence="1" id="KW-0812">Transmembrane</keyword>
<evidence type="ECO:0000313" key="2">
    <source>
        <dbReference type="EMBL" id="MBL7255361.1"/>
    </source>
</evidence>
<gene>
    <name evidence="2" type="ORF">JKJ07_13665</name>
</gene>
<accession>A0ABS1VPC3</accession>
<keyword evidence="3" id="KW-1185">Reference proteome</keyword>
<evidence type="ECO:0000313" key="3">
    <source>
        <dbReference type="Proteomes" id="UP000598996"/>
    </source>
</evidence>
<comment type="caution">
    <text evidence="2">The sequence shown here is derived from an EMBL/GenBank/DDBJ whole genome shotgun (WGS) entry which is preliminary data.</text>
</comment>
<evidence type="ECO:0008006" key="4">
    <source>
        <dbReference type="Google" id="ProtNLM"/>
    </source>
</evidence>
<keyword evidence="1" id="KW-1133">Transmembrane helix</keyword>
<dbReference type="Proteomes" id="UP000598996">
    <property type="component" value="Unassembled WGS sequence"/>
</dbReference>
<reference evidence="2 3" key="1">
    <citation type="submission" date="2021-01" db="EMBL/GenBank/DDBJ databases">
        <title>Actinoplanes sp. nov. LDG1-01 isolated from lichen.</title>
        <authorList>
            <person name="Saeng-In P."/>
            <person name="Phongsopitanun W."/>
            <person name="Kanchanasin P."/>
            <person name="Yuki M."/>
            <person name="Kudo T."/>
            <person name="Ohkuma M."/>
            <person name="Tanasupawat S."/>
        </authorList>
    </citation>
    <scope>NUCLEOTIDE SEQUENCE [LARGE SCALE GENOMIC DNA]</scope>
    <source>
        <strain evidence="2 3">LDG1-01</strain>
    </source>
</reference>